<protein>
    <submittedName>
        <fullName evidence="3">Uncharacterized protein</fullName>
    </submittedName>
</protein>
<evidence type="ECO:0000256" key="1">
    <source>
        <dbReference type="SAM" id="MobiDB-lite"/>
    </source>
</evidence>
<keyword evidence="2" id="KW-1133">Transmembrane helix</keyword>
<organism evidence="3 4">
    <name type="scientific">Staphylococcus ratti</name>
    <dbReference type="NCBI Taxonomy" id="2892440"/>
    <lineage>
        <taxon>Bacteria</taxon>
        <taxon>Bacillati</taxon>
        <taxon>Bacillota</taxon>
        <taxon>Bacilli</taxon>
        <taxon>Bacillales</taxon>
        <taxon>Staphylococcaceae</taxon>
        <taxon>Staphylococcus</taxon>
    </lineage>
</organism>
<sequence>MHFSNDEPEVIDPDDPRYKRPEDFHRQNNRSQERDFYNEDSRGGRHIYYQSYGCTPFGCLPGCLVSIVISIILTILLNMFFW</sequence>
<gene>
    <name evidence="3" type="ORF">LN051_08825</name>
</gene>
<dbReference type="EMBL" id="CP086654">
    <property type="protein sequence ID" value="UEX89667.1"/>
    <property type="molecule type" value="Genomic_DNA"/>
</dbReference>
<reference evidence="3 4" key="1">
    <citation type="journal article" date="2022" name="Pathogens">
        <title>Staphylococcus ratti sp. nov. Isolated from a Lab Rat.</title>
        <authorList>
            <person name="Kovarovic V."/>
            <person name="Sedlacek I."/>
            <person name="Petras P."/>
            <person name="Kralova S."/>
            <person name="Maslanova I."/>
            <person name="Svec P."/>
            <person name="Neumann-Schaal M."/>
            <person name="Botka T."/>
            <person name="Gelbicova T."/>
            <person name="Stankova E."/>
            <person name="Doskar J."/>
            <person name="Pantucek R."/>
        </authorList>
    </citation>
    <scope>NUCLEOTIDE SEQUENCE [LARGE SCALE GENOMIC DNA]</scope>
    <source>
        <strain evidence="3 4">CCM 9025</strain>
    </source>
</reference>
<name>A0ABY3PBH2_9STAP</name>
<dbReference type="RefSeq" id="WP_229292172.1">
    <property type="nucleotide sequence ID" value="NZ_CP086654.1"/>
</dbReference>
<dbReference type="Proteomes" id="UP001197626">
    <property type="component" value="Chromosome"/>
</dbReference>
<accession>A0ABY3PBH2</accession>
<feature type="compositionally biased region" description="Acidic residues" evidence="1">
    <location>
        <begin position="1"/>
        <end position="13"/>
    </location>
</feature>
<keyword evidence="2" id="KW-0472">Membrane</keyword>
<keyword evidence="4" id="KW-1185">Reference proteome</keyword>
<feature type="region of interest" description="Disordered" evidence="1">
    <location>
        <begin position="1"/>
        <end position="38"/>
    </location>
</feature>
<evidence type="ECO:0000313" key="3">
    <source>
        <dbReference type="EMBL" id="UEX89667.1"/>
    </source>
</evidence>
<evidence type="ECO:0000313" key="4">
    <source>
        <dbReference type="Proteomes" id="UP001197626"/>
    </source>
</evidence>
<evidence type="ECO:0000256" key="2">
    <source>
        <dbReference type="SAM" id="Phobius"/>
    </source>
</evidence>
<proteinExistence type="predicted"/>
<feature type="transmembrane region" description="Helical" evidence="2">
    <location>
        <begin position="57"/>
        <end position="81"/>
    </location>
</feature>
<keyword evidence="2" id="KW-0812">Transmembrane</keyword>
<feature type="compositionally biased region" description="Basic and acidic residues" evidence="1">
    <location>
        <begin position="14"/>
        <end position="38"/>
    </location>
</feature>